<evidence type="ECO:0000259" key="2">
    <source>
        <dbReference type="Pfam" id="PF18962"/>
    </source>
</evidence>
<proteinExistence type="predicted"/>
<reference evidence="4" key="1">
    <citation type="submission" date="2016-07" db="EMBL/GenBank/DDBJ databases">
        <authorList>
            <person name="Florea S."/>
            <person name="Webb J.S."/>
            <person name="Jaromczyk J."/>
            <person name="Schardl C.L."/>
        </authorList>
    </citation>
    <scope>NUCLEOTIDE SEQUENCE [LARGE SCALE GENOMIC DNA]</scope>
    <source>
        <strain evidence="4">CC-VM-7</strain>
    </source>
</reference>
<organism evidence="3 4">
    <name type="scientific">Chryseobacterium arthrosphaerae</name>
    <dbReference type="NCBI Taxonomy" id="651561"/>
    <lineage>
        <taxon>Bacteria</taxon>
        <taxon>Pseudomonadati</taxon>
        <taxon>Bacteroidota</taxon>
        <taxon>Flavobacteriia</taxon>
        <taxon>Flavobacteriales</taxon>
        <taxon>Weeksellaceae</taxon>
        <taxon>Chryseobacterium group</taxon>
        <taxon>Chryseobacterium</taxon>
    </lineage>
</organism>
<dbReference type="NCBIfam" id="TIGR04183">
    <property type="entry name" value="Por_Secre_tail"/>
    <property type="match status" value="1"/>
</dbReference>
<dbReference type="EMBL" id="MAYG01000001">
    <property type="protein sequence ID" value="OCA73230.1"/>
    <property type="molecule type" value="Genomic_DNA"/>
</dbReference>
<dbReference type="AlphaFoldDB" id="A0A1B8ZNS4"/>
<dbReference type="Pfam" id="PF18962">
    <property type="entry name" value="Por_Secre_tail"/>
    <property type="match status" value="1"/>
</dbReference>
<evidence type="ECO:0000256" key="1">
    <source>
        <dbReference type="ARBA" id="ARBA00022729"/>
    </source>
</evidence>
<dbReference type="STRING" id="651561.BBI00_02225"/>
<feature type="domain" description="Secretion system C-terminal sorting" evidence="2">
    <location>
        <begin position="195"/>
        <end position="263"/>
    </location>
</feature>
<accession>A0A1B8ZNS4</accession>
<evidence type="ECO:0000313" key="4">
    <source>
        <dbReference type="Proteomes" id="UP000093432"/>
    </source>
</evidence>
<dbReference type="OrthoDB" id="8781670at2"/>
<evidence type="ECO:0000313" key="3">
    <source>
        <dbReference type="EMBL" id="OCA73230.1"/>
    </source>
</evidence>
<keyword evidence="1" id="KW-0732">Signal</keyword>
<dbReference type="Proteomes" id="UP000093432">
    <property type="component" value="Unassembled WGS sequence"/>
</dbReference>
<name>A0A1B8ZNS4_9FLAO</name>
<dbReference type="Gene3D" id="2.60.120.260">
    <property type="entry name" value="Galactose-binding domain-like"/>
    <property type="match status" value="1"/>
</dbReference>
<comment type="caution">
    <text evidence="3">The sequence shown here is derived from an EMBL/GenBank/DDBJ whole genome shotgun (WGS) entry which is preliminary data.</text>
</comment>
<dbReference type="RefSeq" id="WP_065397241.1">
    <property type="nucleotide sequence ID" value="NZ_MAYG01000001.1"/>
</dbReference>
<dbReference type="InterPro" id="IPR026444">
    <property type="entry name" value="Secre_tail"/>
</dbReference>
<protein>
    <recommendedName>
        <fullName evidence="2">Secretion system C-terminal sorting domain-containing protein</fullName>
    </recommendedName>
</protein>
<dbReference type="NCBIfam" id="NF038128">
    <property type="entry name" value="choice_anch_J"/>
    <property type="match status" value="1"/>
</dbReference>
<sequence length="266" mass="29595">MKKYYFILVLFMGIMIKSQLLTENFESATFPPTGWTVQTTNTAFTWVSTTGFSGTKSAGVAYDPDLVAQDEKLITPSLNLTNVSNPVLTFKSNFNPYWAITPNNNYDTVVKVSTNNGATWTQIWSENDITVPTPAGFATYNITIPLTSLIGQANVKIAFNYIGNDGAQWRIDDISVTATTLGVSENKLKNDDLLVYPNPVTDSFRLNMPTAYGKNPNIEIVDMTGKRVKTFETARESYNISDLSKGVYFIVISDGKNKVMKKIEKR</sequence>
<gene>
    <name evidence="3" type="ORF">BBI00_02225</name>
</gene>